<keyword evidence="5" id="KW-1185">Reference proteome</keyword>
<sequence length="552" mass="62695">MKKVFTLLLFGLLLSSCSIEQVLLKGTKPVSHPVTQTPAYKALNPYQQDYLFAARLIRESYPDWESILSPAAFDALEQAGIEALALPCSPQEFRWELQRLLATFRNDHTRQLKSWYPKEPLFYPYQLNYAPRNEGYGWYIERIDSIYGASWIGCWVDQIGNRSLDSLSAAFGEMTAREHEYGIRDDLYRRWLFSRPRLLARMDVDTAQGLSLECSCPDGPRQLRVAPGPSKSFNLQSQKPRRSHSKPRQDGFWYQAIEDKGYGYFQFNGMFDREVVVDGLKTYVRAPIRPLARLFLRREYRRAAKGKSTRWIRPNAEDFDAFLQEVFTDLNAKNLRTLVIDLRSNGGGDLEMARPLLYALAPQAAVRPIQDYIYLSPLSRSQFQEEWKALDRACQKLNQSLPADGTLVNVDSLEIAAGLEQADFFAPVMDPRSPVYFRPPVPEYDGQVIFLVGPQTGSAAAGLATLVKDNGIGQLVGTVVSERPEGATAVSRVNLPNSKEEISISVWHKKRPAPEAPKDLLLPDHWVEPDKDSYLNTADPVLDWVEMHLIGR</sequence>
<dbReference type="Proteomes" id="UP000029736">
    <property type="component" value="Unassembled WGS sequence"/>
</dbReference>
<dbReference type="STRING" id="1524460.IX84_21545"/>
<keyword evidence="2" id="KW-0732">Signal</keyword>
<dbReference type="InterPro" id="IPR029045">
    <property type="entry name" value="ClpP/crotonase-like_dom_sf"/>
</dbReference>
<gene>
    <name evidence="4" type="ORF">IX84_21545</name>
</gene>
<feature type="chain" id="PRO_5001947884" description="Tail specific protease domain-containing protein" evidence="2">
    <location>
        <begin position="21"/>
        <end position="552"/>
    </location>
</feature>
<dbReference type="GO" id="GO:0008236">
    <property type="term" value="F:serine-type peptidase activity"/>
    <property type="evidence" value="ECO:0007669"/>
    <property type="project" value="InterPro"/>
</dbReference>
<feature type="domain" description="Tail specific protease" evidence="3">
    <location>
        <begin position="319"/>
        <end position="479"/>
    </location>
</feature>
<feature type="region of interest" description="Disordered" evidence="1">
    <location>
        <begin position="227"/>
        <end position="248"/>
    </location>
</feature>
<feature type="signal peptide" evidence="2">
    <location>
        <begin position="1"/>
        <end position="20"/>
    </location>
</feature>
<dbReference type="AlphaFoldDB" id="A0A098S5C5"/>
<evidence type="ECO:0000313" key="5">
    <source>
        <dbReference type="Proteomes" id="UP000029736"/>
    </source>
</evidence>
<dbReference type="RefSeq" id="WP_044225154.1">
    <property type="nucleotide sequence ID" value="NZ_JBKAGJ010000010.1"/>
</dbReference>
<evidence type="ECO:0000256" key="2">
    <source>
        <dbReference type="SAM" id="SignalP"/>
    </source>
</evidence>
<dbReference type="OrthoDB" id="5480566at2"/>
<accession>A0A098S5C5</accession>
<evidence type="ECO:0000259" key="3">
    <source>
        <dbReference type="Pfam" id="PF03572"/>
    </source>
</evidence>
<protein>
    <recommendedName>
        <fullName evidence="3">Tail specific protease domain-containing protein</fullName>
    </recommendedName>
</protein>
<organism evidence="4 5">
    <name type="scientific">Phaeodactylibacter xiamenensis</name>
    <dbReference type="NCBI Taxonomy" id="1524460"/>
    <lineage>
        <taxon>Bacteria</taxon>
        <taxon>Pseudomonadati</taxon>
        <taxon>Bacteroidota</taxon>
        <taxon>Saprospiria</taxon>
        <taxon>Saprospirales</taxon>
        <taxon>Haliscomenobacteraceae</taxon>
        <taxon>Phaeodactylibacter</taxon>
    </lineage>
</organism>
<dbReference type="PROSITE" id="PS51257">
    <property type="entry name" value="PROKAR_LIPOPROTEIN"/>
    <property type="match status" value="1"/>
</dbReference>
<proteinExistence type="predicted"/>
<comment type="caution">
    <text evidence="4">The sequence shown here is derived from an EMBL/GenBank/DDBJ whole genome shotgun (WGS) entry which is preliminary data.</text>
</comment>
<dbReference type="GO" id="GO:0006508">
    <property type="term" value="P:proteolysis"/>
    <property type="evidence" value="ECO:0007669"/>
    <property type="project" value="InterPro"/>
</dbReference>
<dbReference type="EMBL" id="JPOS01000079">
    <property type="protein sequence ID" value="KGE86382.1"/>
    <property type="molecule type" value="Genomic_DNA"/>
</dbReference>
<dbReference type="Pfam" id="PF03572">
    <property type="entry name" value="Peptidase_S41"/>
    <property type="match status" value="1"/>
</dbReference>
<dbReference type="Gene3D" id="3.90.226.10">
    <property type="entry name" value="2-enoyl-CoA Hydratase, Chain A, domain 1"/>
    <property type="match status" value="1"/>
</dbReference>
<evidence type="ECO:0000256" key="1">
    <source>
        <dbReference type="SAM" id="MobiDB-lite"/>
    </source>
</evidence>
<dbReference type="SUPFAM" id="SSF52096">
    <property type="entry name" value="ClpP/crotonase"/>
    <property type="match status" value="1"/>
</dbReference>
<reference evidence="4 5" key="1">
    <citation type="journal article" date="2014" name="Int. J. Syst. Evol. Microbiol.">
        <title>Phaeodactylibacter xiamenensis gen. nov., sp. nov., a member of the family Saprospiraceae isolated from the marine alga Phaeodactylum tricornutum.</title>
        <authorList>
            <person name="Chen Z.Jr."/>
            <person name="Lei X."/>
            <person name="Lai Q."/>
            <person name="Li Y."/>
            <person name="Zhang B."/>
            <person name="Zhang J."/>
            <person name="Zhang H."/>
            <person name="Yang L."/>
            <person name="Zheng W."/>
            <person name="Tian Y."/>
            <person name="Yu Z."/>
            <person name="Xu H.Jr."/>
            <person name="Zheng T."/>
        </authorList>
    </citation>
    <scope>NUCLEOTIDE SEQUENCE [LARGE SCALE GENOMIC DNA]</scope>
    <source>
        <strain evidence="4 5">KD52</strain>
    </source>
</reference>
<evidence type="ECO:0000313" key="4">
    <source>
        <dbReference type="EMBL" id="KGE86382.1"/>
    </source>
</evidence>
<dbReference type="InterPro" id="IPR005151">
    <property type="entry name" value="Tail-specific_protease"/>
</dbReference>
<name>A0A098S5C5_9BACT</name>